<reference evidence="2" key="1">
    <citation type="submission" date="2014-07" db="EMBL/GenBank/DDBJ databases">
        <authorList>
            <person name="Zhang J.E."/>
            <person name="Yang H."/>
            <person name="Guo J."/>
            <person name="Deng Z."/>
            <person name="Luo H."/>
            <person name="Luo M."/>
            <person name="Zhao B."/>
        </authorList>
    </citation>
    <scope>NUCLEOTIDE SEQUENCE</scope>
    <source>
        <strain evidence="2">AM4</strain>
    </source>
</reference>
<dbReference type="RefSeq" id="WP_210580085.1">
    <property type="nucleotide sequence ID" value="NZ_LK995499.1"/>
</dbReference>
<dbReference type="EMBL" id="LK995499">
    <property type="protein sequence ID" value="CED91276.1"/>
    <property type="molecule type" value="Genomic_DNA"/>
</dbReference>
<protein>
    <submittedName>
        <fullName evidence="2">Uncharacterized protein</fullName>
    </submittedName>
</protein>
<feature type="region of interest" description="Disordered" evidence="1">
    <location>
        <begin position="1"/>
        <end position="24"/>
    </location>
</feature>
<evidence type="ECO:0000256" key="1">
    <source>
        <dbReference type="SAM" id="MobiDB-lite"/>
    </source>
</evidence>
<dbReference type="AlphaFoldDB" id="A0A1L7RHV3"/>
<evidence type="ECO:0000313" key="2">
    <source>
        <dbReference type="EMBL" id="CED91276.1"/>
    </source>
</evidence>
<proteinExistence type="predicted"/>
<feature type="compositionally biased region" description="Polar residues" evidence="1">
    <location>
        <begin position="1"/>
        <end position="19"/>
    </location>
</feature>
<sequence length="613" mass="67037">MSEYTQGYSSGPAGPSNSGDGPYRARLDQAVLDLQRDGDGLEWRWGHSRKGVWLAVYSAATDRRVTFEGSDDGAEIWDGDFDRAVSAGEVSDLLGVDSERGQEISTVMSDAVEGAYADFQQYRRDTGARDPGWLVYDPRLHEERHNRGALGQNLMDRAASDLGQDGDRLEWRWTRWGGGERVWLDVHDPETGRTVSFSAHGADEVQIRAYDEWGDTFKRSEGRQIEPREVGDVLGVGAERGQQMADRLTQVVSEAYDALGDYRHEPRRGGQEPVRTWVEAAGGQLLRAWRTDRGPAVMAWDAQDADRIGLGKEAYSVEYERVGFGLPDRLDQVRQDGTTVPLERVRDFDHEGMRFGECMYVLPGVVEVSEEVRAAAEAAYRSFDDPLSGPSMDPDAIVGVPMPEDLEQLPTPMVGQVYTDAAGEVVRYDAIGWETAVKVGSPNEVTLTVDGEVRARDVSVESAQHIGQAITLSQLNNFEGTRRGYSDQREDIDAQTARIASAVSDAHVAAVEGMPVVVVGRPGEGRLIRPLGQERAEVSTPGGQVMQVTEAKALAMGPSAADREVMANVAALREAREQAARPAERTVPSSVPAVGAWSHDVSPTRSLQQPSIS</sequence>
<gene>
    <name evidence="2" type="ORF">AAM4_1444</name>
</gene>
<organism evidence="2">
    <name type="scientific">Actinomyces succiniciruminis</name>
    <dbReference type="NCBI Taxonomy" id="1522002"/>
    <lineage>
        <taxon>Bacteria</taxon>
        <taxon>Bacillati</taxon>
        <taxon>Actinomycetota</taxon>
        <taxon>Actinomycetes</taxon>
        <taxon>Actinomycetales</taxon>
        <taxon>Actinomycetaceae</taxon>
        <taxon>Actinomyces</taxon>
    </lineage>
</organism>
<name>A0A1L7RHV3_9ACTO</name>
<feature type="compositionally biased region" description="Polar residues" evidence="1">
    <location>
        <begin position="601"/>
        <end position="613"/>
    </location>
</feature>
<feature type="region of interest" description="Disordered" evidence="1">
    <location>
        <begin position="577"/>
        <end position="613"/>
    </location>
</feature>
<accession>A0A1L7RHV3</accession>